<name>A0ABY2GVS0_9HYPO</name>
<reference evidence="1 2" key="1">
    <citation type="submission" date="2018-01" db="EMBL/GenBank/DDBJ databases">
        <title>Genome characterization of the sugarcane-associated fungus Trichoderma ghanense CCMA-1212 and their application in lignocelulose bioconversion.</title>
        <authorList>
            <person name="Steindorff A.S."/>
            <person name="Mendes T.D."/>
            <person name="Vilela E.S.D."/>
            <person name="Rodrigues D.S."/>
            <person name="Formighieri E.F."/>
            <person name="Melo I.S."/>
            <person name="Favaro L.C.L."/>
        </authorList>
    </citation>
    <scope>NUCLEOTIDE SEQUENCE [LARGE SCALE GENOMIC DNA]</scope>
    <source>
        <strain evidence="1 2">CCMA-1212</strain>
    </source>
</reference>
<evidence type="ECO:0000313" key="2">
    <source>
        <dbReference type="Proteomes" id="UP001642720"/>
    </source>
</evidence>
<dbReference type="RefSeq" id="XP_073556255.1">
    <property type="nucleotide sequence ID" value="XM_073705301.1"/>
</dbReference>
<protein>
    <submittedName>
        <fullName evidence="1">Uncharacterized protein</fullName>
    </submittedName>
</protein>
<dbReference type="GeneID" id="300579751"/>
<dbReference type="PANTHER" id="PTHR38846">
    <property type="entry name" value="C3H1-TYPE DOMAIN-CONTAINING PROTEIN"/>
    <property type="match status" value="1"/>
</dbReference>
<proteinExistence type="predicted"/>
<evidence type="ECO:0000313" key="1">
    <source>
        <dbReference type="EMBL" id="TFB00054.1"/>
    </source>
</evidence>
<keyword evidence="2" id="KW-1185">Reference proteome</keyword>
<comment type="caution">
    <text evidence="1">The sequence shown here is derived from an EMBL/GenBank/DDBJ whole genome shotgun (WGS) entry which is preliminary data.</text>
</comment>
<dbReference type="PANTHER" id="PTHR38846:SF1">
    <property type="entry name" value="C3H1-TYPE DOMAIN-CONTAINING PROTEIN"/>
    <property type="match status" value="1"/>
</dbReference>
<dbReference type="EMBL" id="PPTA01000012">
    <property type="protein sequence ID" value="TFB00054.1"/>
    <property type="molecule type" value="Genomic_DNA"/>
</dbReference>
<organism evidence="1 2">
    <name type="scientific">Trichoderma ghanense</name>
    <dbReference type="NCBI Taxonomy" id="65468"/>
    <lineage>
        <taxon>Eukaryota</taxon>
        <taxon>Fungi</taxon>
        <taxon>Dikarya</taxon>
        <taxon>Ascomycota</taxon>
        <taxon>Pezizomycotina</taxon>
        <taxon>Sordariomycetes</taxon>
        <taxon>Hypocreomycetidae</taxon>
        <taxon>Hypocreales</taxon>
        <taxon>Hypocreaceae</taxon>
        <taxon>Trichoderma</taxon>
    </lineage>
</organism>
<accession>A0ABY2GVS0</accession>
<dbReference type="Proteomes" id="UP001642720">
    <property type="component" value="Unassembled WGS sequence"/>
</dbReference>
<sequence length="372" mass="42522">MTGFAYNPAKTPVNSWKALCAFKSWSNQPDRHPPKQKAWRRYQDALAKEVELYFGDVDDITAWKTVCRAVGCEDPPDQISQCKAILKKTHVNIVDLVDWAKKGGEESGRKVKVFASVAQLRNYTHQTGKIFRRSQTRDANGRNVVLKFLLRPKTPLDIFFSSFKGFTPKGTKPPSELWKTLVKHNKWPVNDNNDPAKKEAWKAYQKALLQEVELYFGNEDDPKAWRTLCRAVGRADAPEDIKKCEAVGVLVSQHPCYWLVRQILRNTHVNIVDLINWGRKGGEGAEDNEAPEVFKSVEELKSYTYRTRKIFEQEQLREYSGGNVVLRHLLRRLFSRCGMLRNAGKVNGSVLFRACTLPNSFSSCRNAAAPRY</sequence>
<gene>
    <name evidence="1" type="ORF">CCMA1212_008155</name>
</gene>